<dbReference type="InterPro" id="IPR011053">
    <property type="entry name" value="Single_hybrid_motif"/>
</dbReference>
<comment type="caution">
    <text evidence="3">The sequence shown here is derived from an EMBL/GenBank/DDBJ whole genome shotgun (WGS) entry which is preliminary data.</text>
</comment>
<dbReference type="Pfam" id="PF00364">
    <property type="entry name" value="Biotin_lipoyl"/>
    <property type="match status" value="1"/>
</dbReference>
<evidence type="ECO:0000313" key="3">
    <source>
        <dbReference type="EMBL" id="GAI02049.1"/>
    </source>
</evidence>
<proteinExistence type="predicted"/>
<gene>
    <name evidence="3" type="ORF">S06H3_05439</name>
</gene>
<dbReference type="Gene3D" id="2.40.50.100">
    <property type="match status" value="1"/>
</dbReference>
<keyword evidence="1" id="KW-0092">Biotin</keyword>
<evidence type="ECO:0000259" key="2">
    <source>
        <dbReference type="Pfam" id="PF00364"/>
    </source>
</evidence>
<protein>
    <recommendedName>
        <fullName evidence="2">Lipoyl-binding domain-containing protein</fullName>
    </recommendedName>
</protein>
<dbReference type="CDD" id="cd06850">
    <property type="entry name" value="biotinyl_domain"/>
    <property type="match status" value="1"/>
</dbReference>
<dbReference type="AlphaFoldDB" id="X1M6S9"/>
<dbReference type="PANTHER" id="PTHR45266:SF3">
    <property type="entry name" value="OXALOACETATE DECARBOXYLASE ALPHA CHAIN"/>
    <property type="match status" value="1"/>
</dbReference>
<dbReference type="PANTHER" id="PTHR45266">
    <property type="entry name" value="OXALOACETATE DECARBOXYLASE ALPHA CHAIN"/>
    <property type="match status" value="1"/>
</dbReference>
<feature type="domain" description="Lipoyl-binding" evidence="2">
    <location>
        <begin position="58"/>
        <end position="106"/>
    </location>
</feature>
<dbReference type="InterPro" id="IPR050709">
    <property type="entry name" value="Biotin_Carboxyl_Carrier/Decarb"/>
</dbReference>
<dbReference type="SUPFAM" id="SSF51230">
    <property type="entry name" value="Single hybrid motif"/>
    <property type="match status" value="1"/>
</dbReference>
<accession>X1M6S9</accession>
<dbReference type="InterPro" id="IPR000089">
    <property type="entry name" value="Biotin_lipoyl"/>
</dbReference>
<organism evidence="3">
    <name type="scientific">marine sediment metagenome</name>
    <dbReference type="NCBI Taxonomy" id="412755"/>
    <lineage>
        <taxon>unclassified sequences</taxon>
        <taxon>metagenomes</taxon>
        <taxon>ecological metagenomes</taxon>
    </lineage>
</organism>
<dbReference type="EMBL" id="BARV01002017">
    <property type="protein sequence ID" value="GAI02049.1"/>
    <property type="molecule type" value="Genomic_DNA"/>
</dbReference>
<name>X1M6S9_9ZZZZ</name>
<reference evidence="3" key="1">
    <citation type="journal article" date="2014" name="Front. Microbiol.">
        <title>High frequency of phylogenetically diverse reductive dehalogenase-homologous genes in deep subseafloor sedimentary metagenomes.</title>
        <authorList>
            <person name="Kawai M."/>
            <person name="Futagami T."/>
            <person name="Toyoda A."/>
            <person name="Takaki Y."/>
            <person name="Nishi S."/>
            <person name="Hori S."/>
            <person name="Arai W."/>
            <person name="Tsubouchi T."/>
            <person name="Morono Y."/>
            <person name="Uchiyama I."/>
            <person name="Ito T."/>
            <person name="Fujiyama A."/>
            <person name="Inagaki F."/>
            <person name="Takami H."/>
        </authorList>
    </citation>
    <scope>NUCLEOTIDE SEQUENCE</scope>
    <source>
        <strain evidence="3">Expedition CK06-06</strain>
    </source>
</reference>
<sequence length="111" mass="12837">MKLKLKIKGKECEVEILEEGEDKVKIKMGEKEFIFGKEEKKGISLIQTFIPKRDFSKKEIKAPIAGVISEIFIKEGDFVKREQKTFFLSTMKMENEIISDFDGKVKFPPGF</sequence>
<evidence type="ECO:0000256" key="1">
    <source>
        <dbReference type="ARBA" id="ARBA00023267"/>
    </source>
</evidence>